<feature type="compositionally biased region" description="Pro residues" evidence="3">
    <location>
        <begin position="162"/>
        <end position="183"/>
    </location>
</feature>
<dbReference type="GO" id="GO:1903373">
    <property type="term" value="P:positive regulation of endoplasmic reticulum tubular network organization"/>
    <property type="evidence" value="ECO:0007669"/>
    <property type="project" value="UniProtKB-UniRule"/>
</dbReference>
<reference evidence="5 6" key="1">
    <citation type="journal article" date="2019" name="Sci. Rep.">
        <title>Comparative genomics of chytrid fungi reveal insights into the obligate biotrophic and pathogenic lifestyle of Synchytrium endobioticum.</title>
        <authorList>
            <person name="van de Vossenberg B.T.L.H."/>
            <person name="Warris S."/>
            <person name="Nguyen H.D.T."/>
            <person name="van Gent-Pelzer M.P.E."/>
            <person name="Joly D.L."/>
            <person name="van de Geest H.C."/>
            <person name="Bonants P.J.M."/>
            <person name="Smith D.S."/>
            <person name="Levesque C.A."/>
            <person name="van der Lee T.A.J."/>
        </authorList>
    </citation>
    <scope>NUCLEOTIDE SEQUENCE [LARGE SCALE GENOMIC DNA]</scope>
    <source>
        <strain evidence="5 6">CBS 809.83</strain>
    </source>
</reference>
<keyword evidence="1" id="KW-0863">Zinc-finger</keyword>
<comment type="function">
    <text evidence="1">Plays a role in determining ER morphology.</text>
</comment>
<dbReference type="PANTHER" id="PTHR22166">
    <property type="entry name" value="ENDOPLASMIC RETICULUM JUNCTION FORMATION PROTEIN LUNAPARK"/>
    <property type="match status" value="1"/>
</dbReference>
<accession>A0A507E2K8</accession>
<feature type="coiled-coil region" evidence="2">
    <location>
        <begin position="100"/>
        <end position="134"/>
    </location>
</feature>
<keyword evidence="2" id="KW-0175">Coiled coil</keyword>
<evidence type="ECO:0000256" key="2">
    <source>
        <dbReference type="SAM" id="Coils"/>
    </source>
</evidence>
<keyword evidence="1" id="KW-0812">Transmembrane</keyword>
<dbReference type="Pfam" id="PF10058">
    <property type="entry name" value="Zn_ribbon_10"/>
    <property type="match status" value="1"/>
</dbReference>
<gene>
    <name evidence="5" type="ORF">PhCBS80983_g03374</name>
</gene>
<evidence type="ECO:0000256" key="3">
    <source>
        <dbReference type="SAM" id="MobiDB-lite"/>
    </source>
</evidence>
<feature type="compositionally biased region" description="Polar residues" evidence="3">
    <location>
        <begin position="405"/>
        <end position="419"/>
    </location>
</feature>
<evidence type="ECO:0000313" key="5">
    <source>
        <dbReference type="EMBL" id="TPX58074.1"/>
    </source>
</evidence>
<keyword evidence="6" id="KW-1185">Reference proteome</keyword>
<dbReference type="AlphaFoldDB" id="A0A507E2K8"/>
<feature type="region of interest" description="Disordered" evidence="3">
    <location>
        <begin position="140"/>
        <end position="183"/>
    </location>
</feature>
<keyword evidence="1" id="KW-0479">Metal-binding</keyword>
<keyword evidence="1" id="KW-0256">Endoplasmic reticulum</keyword>
<dbReference type="GO" id="GO:0008270">
    <property type="term" value="F:zinc ion binding"/>
    <property type="evidence" value="ECO:0007669"/>
    <property type="project" value="UniProtKB-KW"/>
</dbReference>
<comment type="caution">
    <text evidence="5">The sequence shown here is derived from an EMBL/GenBank/DDBJ whole genome shotgun (WGS) entry which is preliminary data.</text>
</comment>
<feature type="compositionally biased region" description="Basic and acidic residues" evidence="3">
    <location>
        <begin position="140"/>
        <end position="150"/>
    </location>
</feature>
<comment type="similarity">
    <text evidence="1">Belongs to the lunapark family.</text>
</comment>
<feature type="transmembrane region" description="Helical" evidence="1">
    <location>
        <begin position="46"/>
        <end position="64"/>
    </location>
</feature>
<dbReference type="Proteomes" id="UP000318582">
    <property type="component" value="Unassembled WGS sequence"/>
</dbReference>
<feature type="transmembrane region" description="Helical" evidence="1">
    <location>
        <begin position="76"/>
        <end position="96"/>
    </location>
</feature>
<feature type="coiled-coil region" evidence="2">
    <location>
        <begin position="18"/>
        <end position="45"/>
    </location>
</feature>
<sequence length="419" mass="47050">MGGIFFWRKQQQDDEQILASLDSQIRRSEARISQLRQRHQKLKAAWLYYSISFYVFVLVAYFTYLKPRKDPWDIWLWKTGFVVLGAPFIFGVHRFIRYWYNRKEAAEREFLKELKEKQREKVDALKKNESYRKTQLLLERYDSPTKERPAQDPASNNVPVPVNGPKPRGPPNPVGPPNHPPPNGMVLNGMAPNAMPASLVIPPNMDPSPTPSPVSAMPAQPFLNTPPEWRQQSPSRTASPMGVVSKGWFDKVIDVMIGETEGPANKFALICEECFTHNGLVPPQAYSNAKFRCMKCDHFNAPKNYERLIDNRRRLHLESPTSDPFKSHLADEAFGSGLNSGQALRRRSNLNSEIAELGGEGQLQPLISKPSTPPPSSGVSVHPSPNPTPDLPEIVEPIPTKAPDDTQQVAVETSESVAA</sequence>
<dbReference type="InterPro" id="IPR040115">
    <property type="entry name" value="Lnp"/>
</dbReference>
<dbReference type="STRING" id="109895.A0A507E2K8"/>
<keyword evidence="1" id="KW-0862">Zinc</keyword>
<evidence type="ECO:0000259" key="4">
    <source>
        <dbReference type="Pfam" id="PF10058"/>
    </source>
</evidence>
<dbReference type="GO" id="GO:0071788">
    <property type="term" value="P:endoplasmic reticulum tubular network maintenance"/>
    <property type="evidence" value="ECO:0007669"/>
    <property type="project" value="UniProtKB-UniRule"/>
</dbReference>
<comment type="domain">
    <text evidence="1">The C4-type zinc finger motif is necessary both for its ER three-way tubular junction localization and formation.</text>
</comment>
<dbReference type="PANTHER" id="PTHR22166:SF12">
    <property type="entry name" value="ENDOPLASMIC RETICULUM JUNCTION FORMATION PROTEIN LUNAPARK"/>
    <property type="match status" value="1"/>
</dbReference>
<organism evidence="5 6">
    <name type="scientific">Powellomyces hirtus</name>
    <dbReference type="NCBI Taxonomy" id="109895"/>
    <lineage>
        <taxon>Eukaryota</taxon>
        <taxon>Fungi</taxon>
        <taxon>Fungi incertae sedis</taxon>
        <taxon>Chytridiomycota</taxon>
        <taxon>Chytridiomycota incertae sedis</taxon>
        <taxon>Chytridiomycetes</taxon>
        <taxon>Spizellomycetales</taxon>
        <taxon>Powellomycetaceae</taxon>
        <taxon>Powellomyces</taxon>
    </lineage>
</organism>
<proteinExistence type="inferred from homology"/>
<evidence type="ECO:0000256" key="1">
    <source>
        <dbReference type="RuleBase" id="RU367073"/>
    </source>
</evidence>
<name>A0A507E2K8_9FUNG</name>
<keyword evidence="1" id="KW-0472">Membrane</keyword>
<evidence type="ECO:0000313" key="6">
    <source>
        <dbReference type="Proteomes" id="UP000318582"/>
    </source>
</evidence>
<keyword evidence="1" id="KW-1133">Transmembrane helix</keyword>
<protein>
    <recommendedName>
        <fullName evidence="1">Endoplasmic reticulum junction formation protein lunapark</fullName>
    </recommendedName>
</protein>
<dbReference type="EMBL" id="QEAQ01000042">
    <property type="protein sequence ID" value="TPX58074.1"/>
    <property type="molecule type" value="Genomic_DNA"/>
</dbReference>
<comment type="subcellular location">
    <subcellularLocation>
        <location evidence="1">Endoplasmic reticulum membrane</location>
        <topology evidence="1">Multi-pass membrane protein</topology>
    </subcellularLocation>
</comment>
<dbReference type="InterPro" id="IPR019273">
    <property type="entry name" value="Lunapark_Znf"/>
</dbReference>
<dbReference type="GO" id="GO:0098826">
    <property type="term" value="C:endoplasmic reticulum tubular network membrane"/>
    <property type="evidence" value="ECO:0007669"/>
    <property type="project" value="UniProtKB-UniRule"/>
</dbReference>
<feature type="region of interest" description="Disordered" evidence="3">
    <location>
        <begin position="360"/>
        <end position="419"/>
    </location>
</feature>
<feature type="domain" description="Lunapark zinc ribbon" evidence="4">
    <location>
        <begin position="248"/>
        <end position="300"/>
    </location>
</feature>